<dbReference type="GO" id="GO:0022857">
    <property type="term" value="F:transmembrane transporter activity"/>
    <property type="evidence" value="ECO:0007669"/>
    <property type="project" value="InterPro"/>
</dbReference>
<keyword evidence="2" id="KW-1003">Cell membrane</keyword>
<protein>
    <submittedName>
        <fullName evidence="8">Fucose permease</fullName>
    </submittedName>
</protein>
<evidence type="ECO:0000256" key="3">
    <source>
        <dbReference type="ARBA" id="ARBA00022692"/>
    </source>
</evidence>
<evidence type="ECO:0000256" key="2">
    <source>
        <dbReference type="ARBA" id="ARBA00022475"/>
    </source>
</evidence>
<feature type="transmembrane region" description="Helical" evidence="6">
    <location>
        <begin position="98"/>
        <end position="122"/>
    </location>
</feature>
<comment type="subcellular location">
    <subcellularLocation>
        <location evidence="1">Cell inner membrane</location>
        <topology evidence="1">Multi-pass membrane protein</topology>
    </subcellularLocation>
</comment>
<dbReference type="Proteomes" id="UP000199470">
    <property type="component" value="Unassembled WGS sequence"/>
</dbReference>
<dbReference type="SUPFAM" id="SSF103473">
    <property type="entry name" value="MFS general substrate transporter"/>
    <property type="match status" value="1"/>
</dbReference>
<feature type="transmembrane region" description="Helical" evidence="6">
    <location>
        <begin position="249"/>
        <end position="270"/>
    </location>
</feature>
<feature type="transmembrane region" description="Helical" evidence="6">
    <location>
        <begin position="353"/>
        <end position="376"/>
    </location>
</feature>
<dbReference type="PROSITE" id="PS50850">
    <property type="entry name" value="MFS"/>
    <property type="match status" value="1"/>
</dbReference>
<feature type="transmembrane region" description="Helical" evidence="6">
    <location>
        <begin position="166"/>
        <end position="183"/>
    </location>
</feature>
<accession>A0A1I4KAD8</accession>
<reference evidence="8 9" key="1">
    <citation type="submission" date="2016-10" db="EMBL/GenBank/DDBJ databases">
        <authorList>
            <person name="de Groot N.N."/>
        </authorList>
    </citation>
    <scope>NUCLEOTIDE SEQUENCE [LARGE SCALE GENOMIC DNA]</scope>
    <source>
        <strain evidence="8 9">ATCC 43154</strain>
    </source>
</reference>
<evidence type="ECO:0000256" key="1">
    <source>
        <dbReference type="ARBA" id="ARBA00004429"/>
    </source>
</evidence>
<dbReference type="RefSeq" id="WP_093385489.1">
    <property type="nucleotide sequence ID" value="NZ_FOTW01000007.1"/>
</dbReference>
<dbReference type="PANTHER" id="PTHR43702:SF11">
    <property type="entry name" value="L-FUCOSE-PROTON SYMPORTER"/>
    <property type="match status" value="1"/>
</dbReference>
<evidence type="ECO:0000256" key="4">
    <source>
        <dbReference type="ARBA" id="ARBA00022989"/>
    </source>
</evidence>
<evidence type="ECO:0000256" key="5">
    <source>
        <dbReference type="ARBA" id="ARBA00023136"/>
    </source>
</evidence>
<keyword evidence="3 6" id="KW-0812">Transmembrane</keyword>
<dbReference type="InterPro" id="IPR011701">
    <property type="entry name" value="MFS"/>
</dbReference>
<dbReference type="InterPro" id="IPR050375">
    <property type="entry name" value="MFS_TsgA-like"/>
</dbReference>
<dbReference type="GO" id="GO:0005886">
    <property type="term" value="C:plasma membrane"/>
    <property type="evidence" value="ECO:0007669"/>
    <property type="project" value="UniProtKB-SubCell"/>
</dbReference>
<keyword evidence="4 6" id="KW-1133">Transmembrane helix</keyword>
<dbReference type="OrthoDB" id="6395826at2"/>
<proteinExistence type="predicted"/>
<dbReference type="Pfam" id="PF07690">
    <property type="entry name" value="MFS_1"/>
    <property type="match status" value="2"/>
</dbReference>
<feature type="transmembrane region" description="Helical" evidence="6">
    <location>
        <begin position="204"/>
        <end position="229"/>
    </location>
</feature>
<evidence type="ECO:0000313" key="9">
    <source>
        <dbReference type="Proteomes" id="UP000199470"/>
    </source>
</evidence>
<dbReference type="STRING" id="758825.SAMN02982985_01374"/>
<dbReference type="EMBL" id="FOTW01000007">
    <property type="protein sequence ID" value="SFL75476.1"/>
    <property type="molecule type" value="Genomic_DNA"/>
</dbReference>
<keyword evidence="5 6" id="KW-0472">Membrane</keyword>
<feature type="domain" description="Major facilitator superfamily (MFS) profile" evidence="7">
    <location>
        <begin position="6"/>
        <end position="406"/>
    </location>
</feature>
<keyword evidence="9" id="KW-1185">Reference proteome</keyword>
<dbReference type="PANTHER" id="PTHR43702">
    <property type="entry name" value="L-FUCOSE-PROTON SYMPORTER"/>
    <property type="match status" value="1"/>
</dbReference>
<dbReference type="InterPro" id="IPR020846">
    <property type="entry name" value="MFS_dom"/>
</dbReference>
<evidence type="ECO:0000313" key="8">
    <source>
        <dbReference type="EMBL" id="SFL75476.1"/>
    </source>
</evidence>
<gene>
    <name evidence="8" type="ORF">SAMN02982985_01374</name>
</gene>
<feature type="transmembrane region" description="Helical" evidence="6">
    <location>
        <begin position="382"/>
        <end position="401"/>
    </location>
</feature>
<sequence>MKNQRILFALFLIYFVFAILLNSVGTVILQVIGNYGVSKSGASVLEGFKDLPIAIVSFLVASFLPRLGYKKSMLIGLAIVSLACTAMPLLPSFLTTKLLFLCVGVAFALVKVSVYSTLGLVAADRKQHASLMNLLEGFFMVGVLSAYWVFGYFIDSSDPKSSSWLQVYWVLALLCALTFALLLSTPFNEDRATLPPARGIAGDFAAMLQLFFKPLVCVFVITAFLYVLIEQSVGTWLPTFNNEILKLPAAMSVQVTSIFAACLAIGRLSAGVLMRRLNWYPVMNACVVGMAAMVLLALPLTHDVVADPHISWSTAPLATFLFPLIGLFMAPIYPAINSVMLSSLPKHQHSAMTGLLVIFSALGGTTGSLITGYVFGNFSGHFAFYLTLVPISIVLIMLYFFKNAVNHSEGEFDGSAIISSQH</sequence>
<dbReference type="Gene3D" id="1.20.1250.20">
    <property type="entry name" value="MFS general substrate transporter like domains"/>
    <property type="match status" value="2"/>
</dbReference>
<dbReference type="InterPro" id="IPR036259">
    <property type="entry name" value="MFS_trans_sf"/>
</dbReference>
<feature type="transmembrane region" description="Helical" evidence="6">
    <location>
        <begin position="320"/>
        <end position="341"/>
    </location>
</feature>
<dbReference type="AlphaFoldDB" id="A0A1I4KAD8"/>
<evidence type="ECO:0000256" key="6">
    <source>
        <dbReference type="SAM" id="Phobius"/>
    </source>
</evidence>
<evidence type="ECO:0000259" key="7">
    <source>
        <dbReference type="PROSITE" id="PS50850"/>
    </source>
</evidence>
<feature type="transmembrane region" description="Helical" evidence="6">
    <location>
        <begin position="51"/>
        <end position="67"/>
    </location>
</feature>
<feature type="transmembrane region" description="Helical" evidence="6">
    <location>
        <begin position="282"/>
        <end position="300"/>
    </location>
</feature>
<organism evidence="8 9">
    <name type="scientific">Rugamonas rubra</name>
    <dbReference type="NCBI Taxonomy" id="758825"/>
    <lineage>
        <taxon>Bacteria</taxon>
        <taxon>Pseudomonadati</taxon>
        <taxon>Pseudomonadota</taxon>
        <taxon>Betaproteobacteria</taxon>
        <taxon>Burkholderiales</taxon>
        <taxon>Oxalobacteraceae</taxon>
        <taxon>Telluria group</taxon>
        <taxon>Rugamonas</taxon>
    </lineage>
</organism>
<feature type="transmembrane region" description="Helical" evidence="6">
    <location>
        <begin position="74"/>
        <end position="92"/>
    </location>
</feature>
<feature type="transmembrane region" description="Helical" evidence="6">
    <location>
        <begin position="7"/>
        <end position="31"/>
    </location>
</feature>
<name>A0A1I4KAD8_9BURK</name>
<feature type="transmembrane region" description="Helical" evidence="6">
    <location>
        <begin position="134"/>
        <end position="154"/>
    </location>
</feature>